<dbReference type="InterPro" id="IPR012340">
    <property type="entry name" value="NA-bd_OB-fold"/>
</dbReference>
<dbReference type="OrthoDB" id="1466077at2759"/>
<reference evidence="6" key="1">
    <citation type="submission" date="2020-03" db="EMBL/GenBank/DDBJ databases">
        <title>A high-quality chromosome-level genome assembly of a woody plant with both climbing and erect habits, Rhamnella rubrinervis.</title>
        <authorList>
            <person name="Lu Z."/>
            <person name="Yang Y."/>
            <person name="Zhu X."/>
            <person name="Sun Y."/>
        </authorList>
    </citation>
    <scope>NUCLEOTIDE SEQUENCE</scope>
    <source>
        <strain evidence="6">BYM</strain>
        <tissue evidence="6">Leaf</tissue>
    </source>
</reference>
<dbReference type="Pfam" id="PF00436">
    <property type="entry name" value="SSB"/>
    <property type="match status" value="1"/>
</dbReference>
<feature type="domain" description="Wall-associated receptor kinase galacturonan-binding" evidence="5">
    <location>
        <begin position="275"/>
        <end position="331"/>
    </location>
</feature>
<gene>
    <name evidence="6" type="ORF">FNV43_RR05017</name>
</gene>
<dbReference type="InterPro" id="IPR025287">
    <property type="entry name" value="WAK_GUB"/>
</dbReference>
<evidence type="ECO:0000256" key="2">
    <source>
        <dbReference type="ARBA" id="ARBA00022729"/>
    </source>
</evidence>
<dbReference type="PANTHER" id="PTHR33355:SF14">
    <property type="entry name" value="WALL-ASSOCIATED RECEPTOR KINASE GALACTURONAN-BINDING DOMAIN-CONTAINING PROTEIN"/>
    <property type="match status" value="1"/>
</dbReference>
<dbReference type="PANTHER" id="PTHR33355">
    <property type="entry name" value="WALL-ASSOCIATED RECEPTOR KINASE CARBOXY-TERMINAL PROTEIN-RELATED"/>
    <property type="match status" value="1"/>
</dbReference>
<evidence type="ECO:0000256" key="3">
    <source>
        <dbReference type="ARBA" id="ARBA00023125"/>
    </source>
</evidence>
<dbReference type="Proteomes" id="UP000796880">
    <property type="component" value="Unassembled WGS sequence"/>
</dbReference>
<dbReference type="SUPFAM" id="SSF50249">
    <property type="entry name" value="Nucleic acid-binding proteins"/>
    <property type="match status" value="1"/>
</dbReference>
<keyword evidence="3 4" id="KW-0238">DNA-binding</keyword>
<evidence type="ECO:0000313" key="6">
    <source>
        <dbReference type="EMBL" id="KAF3454569.1"/>
    </source>
</evidence>
<comment type="caution">
    <text evidence="6">The sequence shown here is derived from an EMBL/GenBank/DDBJ whole genome shotgun (WGS) entry which is preliminary data.</text>
</comment>
<proteinExistence type="predicted"/>
<evidence type="ECO:0000256" key="4">
    <source>
        <dbReference type="PROSITE-ProRule" id="PRU00252"/>
    </source>
</evidence>
<comment type="subcellular location">
    <subcellularLocation>
        <location evidence="1">Membrane</location>
        <topology evidence="1">Single-pass membrane protein</topology>
    </subcellularLocation>
</comment>
<evidence type="ECO:0000259" key="5">
    <source>
        <dbReference type="Pfam" id="PF13947"/>
    </source>
</evidence>
<dbReference type="AlphaFoldDB" id="A0A8K0HLW3"/>
<organism evidence="6 7">
    <name type="scientific">Rhamnella rubrinervis</name>
    <dbReference type="NCBI Taxonomy" id="2594499"/>
    <lineage>
        <taxon>Eukaryota</taxon>
        <taxon>Viridiplantae</taxon>
        <taxon>Streptophyta</taxon>
        <taxon>Embryophyta</taxon>
        <taxon>Tracheophyta</taxon>
        <taxon>Spermatophyta</taxon>
        <taxon>Magnoliopsida</taxon>
        <taxon>eudicotyledons</taxon>
        <taxon>Gunneridae</taxon>
        <taxon>Pentapetalae</taxon>
        <taxon>rosids</taxon>
        <taxon>fabids</taxon>
        <taxon>Rosales</taxon>
        <taxon>Rhamnaceae</taxon>
        <taxon>rhamnoid group</taxon>
        <taxon>Rhamneae</taxon>
        <taxon>Rhamnella</taxon>
    </lineage>
</organism>
<protein>
    <recommendedName>
        <fullName evidence="5">Wall-associated receptor kinase galacturonan-binding domain-containing protein</fullName>
    </recommendedName>
</protein>
<name>A0A8K0HLW3_9ROSA</name>
<evidence type="ECO:0000256" key="1">
    <source>
        <dbReference type="ARBA" id="ARBA00004167"/>
    </source>
</evidence>
<dbReference type="EMBL" id="VOIH02000002">
    <property type="protein sequence ID" value="KAF3454569.1"/>
    <property type="molecule type" value="Genomic_DNA"/>
</dbReference>
<evidence type="ECO:0000313" key="7">
    <source>
        <dbReference type="Proteomes" id="UP000796880"/>
    </source>
</evidence>
<keyword evidence="2" id="KW-0732">Signal</keyword>
<keyword evidence="7" id="KW-1185">Reference proteome</keyword>
<dbReference type="GO" id="GO:0003697">
    <property type="term" value="F:single-stranded DNA binding"/>
    <property type="evidence" value="ECO:0007669"/>
    <property type="project" value="InterPro"/>
</dbReference>
<dbReference type="GO" id="GO:0016020">
    <property type="term" value="C:membrane"/>
    <property type="evidence" value="ECO:0007669"/>
    <property type="project" value="UniProtKB-SubCell"/>
</dbReference>
<dbReference type="GO" id="GO:0030247">
    <property type="term" value="F:polysaccharide binding"/>
    <property type="evidence" value="ECO:0007669"/>
    <property type="project" value="InterPro"/>
</dbReference>
<dbReference type="CDD" id="cd04496">
    <property type="entry name" value="SSB_OBF"/>
    <property type="match status" value="1"/>
</dbReference>
<dbReference type="InterPro" id="IPR000424">
    <property type="entry name" value="Primosome_PriB/ssb"/>
</dbReference>
<dbReference type="FunFam" id="2.40.50.140:FF:000160">
    <property type="entry name" value="single-stranded DNA-binding protein, mitochondrial"/>
    <property type="match status" value="1"/>
</dbReference>
<accession>A0A8K0HLW3</accession>
<dbReference type="Gene3D" id="2.40.50.140">
    <property type="entry name" value="Nucleic acid-binding proteins"/>
    <property type="match status" value="1"/>
</dbReference>
<dbReference type="PROSITE" id="PS50935">
    <property type="entry name" value="SSB"/>
    <property type="match status" value="1"/>
</dbReference>
<dbReference type="Pfam" id="PF13947">
    <property type="entry name" value="GUB_WAK_bind"/>
    <property type="match status" value="1"/>
</dbReference>
<sequence>MSSRAVRFAKYLRVSVPTLPSSSLAANIQRSSQLWCSSESLGSEGEGEGGSNDKLDYDEFLGVEEKPELQLQGVDPKRGWNFRGVHKAIICGKVGQAPVQKILRNGRTITIFTVGTGGMFDQRIVGATGLPKPVQWHRIAVHNEILGTYAVQKFVKNSSVYVEGEIETRVYNDSISGEVKYVPEICIRRDGRIRLVKTGETVNNISLDELLCLSVVCRRGIALAKCLLAHYANLVSAGILKNLFQKNLVRSEVVIYDTRSDANLAFAQVSAFNTCPNCGNVEVPYPLSTDNNCGDPKYRVYCNNGKLQFSSAQGIYYNIKSINPSTYKLIINPPMIQKNGCFSSDFSSQGFMVDENSPFNISTHNTVMLFNCSSALLRSPLNCSSTSFCRQFEDQIEEGSACKGTLCCHYLKDSSMTARRIRVRDGGCTAYTSMVDLQLEVSIDQWNYGIELQWLPPN</sequence>